<evidence type="ECO:0000313" key="2">
    <source>
        <dbReference type="EMBL" id="KAJ4843218.1"/>
    </source>
</evidence>
<dbReference type="AlphaFoldDB" id="A0A9Q0G4U3"/>
<protein>
    <submittedName>
        <fullName evidence="2">Uncharacterized protein</fullName>
    </submittedName>
</protein>
<evidence type="ECO:0000256" key="1">
    <source>
        <dbReference type="SAM" id="MobiDB-lite"/>
    </source>
</evidence>
<evidence type="ECO:0000313" key="3">
    <source>
        <dbReference type="Proteomes" id="UP001141552"/>
    </source>
</evidence>
<dbReference type="Proteomes" id="UP001141552">
    <property type="component" value="Unassembled WGS sequence"/>
</dbReference>
<reference evidence="2" key="2">
    <citation type="journal article" date="2023" name="Plants (Basel)">
        <title>Annotation of the Turnera subulata (Passifloraceae) Draft Genome Reveals the S-Locus Evolved after the Divergence of Turneroideae from Passifloroideae in a Stepwise Manner.</title>
        <authorList>
            <person name="Henning P.M."/>
            <person name="Roalson E.H."/>
            <person name="Mir W."/>
            <person name="McCubbin A.G."/>
            <person name="Shore J.S."/>
        </authorList>
    </citation>
    <scope>NUCLEOTIDE SEQUENCE</scope>
    <source>
        <strain evidence="2">F60SS</strain>
    </source>
</reference>
<organism evidence="2 3">
    <name type="scientific">Turnera subulata</name>
    <dbReference type="NCBI Taxonomy" id="218843"/>
    <lineage>
        <taxon>Eukaryota</taxon>
        <taxon>Viridiplantae</taxon>
        <taxon>Streptophyta</taxon>
        <taxon>Embryophyta</taxon>
        <taxon>Tracheophyta</taxon>
        <taxon>Spermatophyta</taxon>
        <taxon>Magnoliopsida</taxon>
        <taxon>eudicotyledons</taxon>
        <taxon>Gunneridae</taxon>
        <taxon>Pentapetalae</taxon>
        <taxon>rosids</taxon>
        <taxon>fabids</taxon>
        <taxon>Malpighiales</taxon>
        <taxon>Passifloraceae</taxon>
        <taxon>Turnera</taxon>
    </lineage>
</organism>
<dbReference type="EMBL" id="JAKUCV010002294">
    <property type="protein sequence ID" value="KAJ4843218.1"/>
    <property type="molecule type" value="Genomic_DNA"/>
</dbReference>
<accession>A0A9Q0G4U3</accession>
<feature type="region of interest" description="Disordered" evidence="1">
    <location>
        <begin position="25"/>
        <end position="47"/>
    </location>
</feature>
<keyword evidence="3" id="KW-1185">Reference proteome</keyword>
<comment type="caution">
    <text evidence="2">The sequence shown here is derived from an EMBL/GenBank/DDBJ whole genome shotgun (WGS) entry which is preliminary data.</text>
</comment>
<reference evidence="2" key="1">
    <citation type="submission" date="2022-02" db="EMBL/GenBank/DDBJ databases">
        <authorList>
            <person name="Henning P.M."/>
            <person name="McCubbin A.G."/>
            <person name="Shore J.S."/>
        </authorList>
    </citation>
    <scope>NUCLEOTIDE SEQUENCE</scope>
    <source>
        <strain evidence="2">F60SS</strain>
        <tissue evidence="2">Leaves</tissue>
    </source>
</reference>
<proteinExistence type="predicted"/>
<sequence>MLFLRIIRVEFVNLDPRWQKIGGEKEEETKEVARTDQEDGGSGKKRDETCSAIVSHELLLTETPLTASKVWGPNPEVKLVLTYEVEGVAQEDVEDWKQTCIKNWSPHVKQYGEPAVTVKYRRPFDMSESNPSPRDLKIQTDSGKLPSRLRDVPQEDWKGYPKDFPSLFLATTAKFLPNPWVDWAKDVLEPTDYRGWCLTGWPLSDVLRRDYTSIDDYPETESETNTDGRFAWRRLKQEAFAWRGLKQEGDHSSILTRLEFFEKKQGGSSSILTRSRLFEKQGGSSSILPSPWGYSEQGLQTLLKQDDDIRKIFPFPLDDQKIVEVENCAKIALHRYNWRTKQDFGFLRVINANFSREPHALCFYITFMALDNYYNIDHECQTRVWCPNHAFFENKSAPEFEYIVDKFIRLPHQRDAADMMGDPASDLIEKKVETFTQQSQQGRCVVDLGDEEEYSRVSTYVEGAVDEFNENQVGPCLSLRIIKKAYLAPSLGKAYDIVFSAYDSTIEKQCSCLATVIGYGNDEFQVELFSRIIEGSPFCLPCLQEMVSGQ</sequence>
<gene>
    <name evidence="2" type="ORF">Tsubulata_039634</name>
</gene>
<name>A0A9Q0G4U3_9ROSI</name>
<feature type="region of interest" description="Disordered" evidence="1">
    <location>
        <begin position="124"/>
        <end position="145"/>
    </location>
</feature>